<dbReference type="EMBL" id="HBNS01054310">
    <property type="protein sequence ID" value="CAE4656332.1"/>
    <property type="molecule type" value="Transcribed_RNA"/>
</dbReference>
<evidence type="ECO:0000256" key="1">
    <source>
        <dbReference type="SAM" id="Phobius"/>
    </source>
</evidence>
<keyword evidence="1" id="KW-1133">Transmembrane helix</keyword>
<evidence type="ECO:0000313" key="2">
    <source>
        <dbReference type="EMBL" id="CAE4656332.1"/>
    </source>
</evidence>
<feature type="transmembrane region" description="Helical" evidence="1">
    <location>
        <begin position="92"/>
        <end position="115"/>
    </location>
</feature>
<accession>A0A7S4SU76</accession>
<reference evidence="2" key="1">
    <citation type="submission" date="2021-01" db="EMBL/GenBank/DDBJ databases">
        <authorList>
            <person name="Corre E."/>
            <person name="Pelletier E."/>
            <person name="Niang G."/>
            <person name="Scheremetjew M."/>
            <person name="Finn R."/>
            <person name="Kale V."/>
            <person name="Holt S."/>
            <person name="Cochrane G."/>
            <person name="Meng A."/>
            <person name="Brown T."/>
            <person name="Cohen L."/>
        </authorList>
    </citation>
    <scope>NUCLEOTIDE SEQUENCE</scope>
    <source>
        <strain evidence="2">GSO104</strain>
    </source>
</reference>
<keyword evidence="1" id="KW-0812">Transmembrane</keyword>
<gene>
    <name evidence="2" type="ORF">DBRI00130_LOCUS39413</name>
</gene>
<feature type="transmembrane region" description="Helical" evidence="1">
    <location>
        <begin position="214"/>
        <end position="233"/>
    </location>
</feature>
<protein>
    <submittedName>
        <fullName evidence="2">Uncharacterized protein</fullName>
    </submittedName>
</protein>
<feature type="transmembrane region" description="Helical" evidence="1">
    <location>
        <begin position="57"/>
        <end position="80"/>
    </location>
</feature>
<dbReference type="AlphaFoldDB" id="A0A7S4SU76"/>
<organism evidence="2">
    <name type="scientific">Ditylum brightwellii</name>
    <dbReference type="NCBI Taxonomy" id="49249"/>
    <lineage>
        <taxon>Eukaryota</taxon>
        <taxon>Sar</taxon>
        <taxon>Stramenopiles</taxon>
        <taxon>Ochrophyta</taxon>
        <taxon>Bacillariophyta</taxon>
        <taxon>Mediophyceae</taxon>
        <taxon>Lithodesmiophycidae</taxon>
        <taxon>Lithodesmiales</taxon>
        <taxon>Lithodesmiaceae</taxon>
        <taxon>Ditylum</taxon>
    </lineage>
</organism>
<keyword evidence="1" id="KW-0472">Membrane</keyword>
<name>A0A7S4SU76_9STRA</name>
<feature type="transmembrane region" description="Helical" evidence="1">
    <location>
        <begin position="21"/>
        <end position="45"/>
    </location>
</feature>
<sequence length="247" mass="27510">MVIVEFFSHKDNLEYGSDARAAAYLVGHVGFFVFNFVNFFYLLLVEGYIFGRLATNCLAKLAVIGCIFQLFSCFTSIYRYNINDEFSFAGEMGVWLAAVGFTVHNYLVSHFAFPFRPKYRTATLYGWIAISVVTCVKTHLDWDVSDFKYFRGYVGASVSFQFVCYYLARRSIKTGSVTSIENGSKLFEVAMLMCIVDMAMMMSKRPAFQYPGTGIGYTAVVLTAILGAGFVTASGPSTGGERESLNV</sequence>
<proteinExistence type="predicted"/>